<sequence>MHTVFTNEPSSLCCRNGKVDLHPFPKPPPELESLLSGDSALSTYFLDNSTSLKLLFSMTSMGYRDGNLNGLTGISSNWFSPSYFSKSALVPTIYFMDGGEAVQRRKSLFEGLEYSILADMQDMLHQQSRYISEKRCAYEFAHNCYGSHVIVISDNARLLKITKGDSMHQPE</sequence>
<comment type="caution">
    <text evidence="1">The sequence shown here is derived from an EMBL/GenBank/DDBJ whole genome shotgun (WGS) entry which is preliminary data.</text>
</comment>
<evidence type="ECO:0000313" key="1">
    <source>
        <dbReference type="EMBL" id="GFR65709.1"/>
    </source>
</evidence>
<reference evidence="1 2" key="1">
    <citation type="journal article" date="2021" name="Elife">
        <title>Chloroplast acquisition without the gene transfer in kleptoplastic sea slugs, Plakobranchus ocellatus.</title>
        <authorList>
            <person name="Maeda T."/>
            <person name="Takahashi S."/>
            <person name="Yoshida T."/>
            <person name="Shimamura S."/>
            <person name="Takaki Y."/>
            <person name="Nagai Y."/>
            <person name="Toyoda A."/>
            <person name="Suzuki Y."/>
            <person name="Arimoto A."/>
            <person name="Ishii H."/>
            <person name="Satoh N."/>
            <person name="Nishiyama T."/>
            <person name="Hasebe M."/>
            <person name="Maruyama T."/>
            <person name="Minagawa J."/>
            <person name="Obokata J."/>
            <person name="Shigenobu S."/>
        </authorList>
    </citation>
    <scope>NUCLEOTIDE SEQUENCE [LARGE SCALE GENOMIC DNA]</scope>
</reference>
<name>A0AAV4EYB9_9GAST</name>
<organism evidence="1 2">
    <name type="scientific">Elysia marginata</name>
    <dbReference type="NCBI Taxonomy" id="1093978"/>
    <lineage>
        <taxon>Eukaryota</taxon>
        <taxon>Metazoa</taxon>
        <taxon>Spiralia</taxon>
        <taxon>Lophotrochozoa</taxon>
        <taxon>Mollusca</taxon>
        <taxon>Gastropoda</taxon>
        <taxon>Heterobranchia</taxon>
        <taxon>Euthyneura</taxon>
        <taxon>Panpulmonata</taxon>
        <taxon>Sacoglossa</taxon>
        <taxon>Placobranchoidea</taxon>
        <taxon>Plakobranchidae</taxon>
        <taxon>Elysia</taxon>
    </lineage>
</organism>
<dbReference type="EMBL" id="BMAT01011049">
    <property type="protein sequence ID" value="GFR65709.1"/>
    <property type="molecule type" value="Genomic_DNA"/>
</dbReference>
<keyword evidence="2" id="KW-1185">Reference proteome</keyword>
<evidence type="ECO:0000313" key="2">
    <source>
        <dbReference type="Proteomes" id="UP000762676"/>
    </source>
</evidence>
<accession>A0AAV4EYB9</accession>
<protein>
    <submittedName>
        <fullName evidence="1">Uncharacterized protein</fullName>
    </submittedName>
</protein>
<dbReference type="AlphaFoldDB" id="A0AAV4EYB9"/>
<proteinExistence type="predicted"/>
<gene>
    <name evidence="1" type="ORF">ElyMa_005538300</name>
</gene>
<dbReference type="Proteomes" id="UP000762676">
    <property type="component" value="Unassembled WGS sequence"/>
</dbReference>